<feature type="signal peptide" evidence="1">
    <location>
        <begin position="1"/>
        <end position="26"/>
    </location>
</feature>
<accession>A0A839HC42</accession>
<name>A0A839HC42_9GAMM</name>
<evidence type="ECO:0000256" key="1">
    <source>
        <dbReference type="SAM" id="SignalP"/>
    </source>
</evidence>
<gene>
    <name evidence="2" type="ORF">HUK38_00850</name>
</gene>
<keyword evidence="3" id="KW-1185">Reference proteome</keyword>
<organism evidence="2 3">
    <name type="scientific">Thiospirillum jenense</name>
    <dbReference type="NCBI Taxonomy" id="1653858"/>
    <lineage>
        <taxon>Bacteria</taxon>
        <taxon>Pseudomonadati</taxon>
        <taxon>Pseudomonadota</taxon>
        <taxon>Gammaproteobacteria</taxon>
        <taxon>Chromatiales</taxon>
        <taxon>Chromatiaceae</taxon>
        <taxon>Thiospirillum</taxon>
    </lineage>
</organism>
<reference evidence="2 3" key="1">
    <citation type="journal article" date="2020" name="Arch. Microbiol.">
        <title>The genome sequence of the giant phototrophic gammaproteobacterium Thiospirillum jenense gives insight into its physiological properties and phylogenetic relationships.</title>
        <authorList>
            <person name="Imhoff J.F."/>
            <person name="Meyer T.E."/>
            <person name="Kyndt J.A."/>
        </authorList>
    </citation>
    <scope>NUCLEOTIDE SEQUENCE [LARGE SCALE GENOMIC DNA]</scope>
    <source>
        <strain evidence="2 3">DSM 216</strain>
    </source>
</reference>
<evidence type="ECO:0000313" key="3">
    <source>
        <dbReference type="Proteomes" id="UP000548632"/>
    </source>
</evidence>
<evidence type="ECO:0000313" key="2">
    <source>
        <dbReference type="EMBL" id="MBB1124777.1"/>
    </source>
</evidence>
<protein>
    <submittedName>
        <fullName evidence="2">Uncharacterized protein</fullName>
    </submittedName>
</protein>
<keyword evidence="1" id="KW-0732">Signal</keyword>
<dbReference type="AlphaFoldDB" id="A0A839HC42"/>
<dbReference type="RefSeq" id="WP_182581886.1">
    <property type="nucleotide sequence ID" value="NZ_JABVCQ010000002.1"/>
</dbReference>
<feature type="chain" id="PRO_5032941291" evidence="1">
    <location>
        <begin position="27"/>
        <end position="140"/>
    </location>
</feature>
<sequence>MRYLFSSLAITSVFLITIGSSSNTPAAPLRDPQMAPLLLTLVTTAKELDLYNSRCRKDGAGRYSDNLNKTLVSRYRMTILDVQDRYFPERDYRAAQAQLDQHFFNQLQALGGCAAAKQQGFFEQLRERFDQALAELLRLL</sequence>
<comment type="caution">
    <text evidence="2">The sequence shown here is derived from an EMBL/GenBank/DDBJ whole genome shotgun (WGS) entry which is preliminary data.</text>
</comment>
<dbReference type="EMBL" id="JABVCQ010000002">
    <property type="protein sequence ID" value="MBB1124777.1"/>
    <property type="molecule type" value="Genomic_DNA"/>
</dbReference>
<dbReference type="Proteomes" id="UP000548632">
    <property type="component" value="Unassembled WGS sequence"/>
</dbReference>
<proteinExistence type="predicted"/>